<protein>
    <recommendedName>
        <fullName evidence="2">Ribosome-binding factor A</fullName>
    </recommendedName>
</protein>
<dbReference type="EMBL" id="MCIB01000001">
    <property type="protein sequence ID" value="RKD34479.1"/>
    <property type="molecule type" value="Genomic_DNA"/>
</dbReference>
<dbReference type="GO" id="GO:0030490">
    <property type="term" value="P:maturation of SSU-rRNA"/>
    <property type="evidence" value="ECO:0007669"/>
    <property type="project" value="UniProtKB-UniRule"/>
</dbReference>
<comment type="subcellular location">
    <subcellularLocation>
        <location evidence="2">Cytoplasm</location>
    </subcellularLocation>
</comment>
<dbReference type="InterPro" id="IPR015946">
    <property type="entry name" value="KH_dom-like_a/b"/>
</dbReference>
<evidence type="ECO:0000256" key="1">
    <source>
        <dbReference type="ARBA" id="ARBA00022517"/>
    </source>
</evidence>
<comment type="caution">
    <text evidence="3">The sequence shown here is derived from an EMBL/GenBank/DDBJ whole genome shotgun (WGS) entry which is preliminary data.</text>
</comment>
<dbReference type="OrthoDB" id="307788at2"/>
<dbReference type="GO" id="GO:0005829">
    <property type="term" value="C:cytosol"/>
    <property type="evidence" value="ECO:0007669"/>
    <property type="project" value="TreeGrafter"/>
</dbReference>
<reference evidence="3 4" key="1">
    <citation type="submission" date="2016-08" db="EMBL/GenBank/DDBJ databases">
        <title>Novel Firmicutes and Novel Genomes.</title>
        <authorList>
            <person name="Poppleton D.I."/>
            <person name="Gribaldo S."/>
        </authorList>
    </citation>
    <scope>NUCLEOTIDE SEQUENCE [LARGE SCALE GENOMIC DNA]</scope>
    <source>
        <strain evidence="3 4">CTT3</strain>
    </source>
</reference>
<evidence type="ECO:0000313" key="4">
    <source>
        <dbReference type="Proteomes" id="UP000284177"/>
    </source>
</evidence>
<dbReference type="PANTHER" id="PTHR33515:SF1">
    <property type="entry name" value="RIBOSOME-BINDING FACTOR A, CHLOROPLASTIC-RELATED"/>
    <property type="match status" value="1"/>
</dbReference>
<dbReference type="GO" id="GO:0043024">
    <property type="term" value="F:ribosomal small subunit binding"/>
    <property type="evidence" value="ECO:0007669"/>
    <property type="project" value="TreeGrafter"/>
</dbReference>
<dbReference type="AlphaFoldDB" id="A0A419TAG7"/>
<name>A0A419TAG7_9FIRM</name>
<keyword evidence="1 2" id="KW-0690">Ribosome biogenesis</keyword>
<organism evidence="3 4">
    <name type="scientific">Thermohalobacter berrensis</name>
    <dbReference type="NCBI Taxonomy" id="99594"/>
    <lineage>
        <taxon>Bacteria</taxon>
        <taxon>Bacillati</taxon>
        <taxon>Bacillota</taxon>
        <taxon>Tissierellia</taxon>
        <taxon>Tissierellales</taxon>
        <taxon>Thermohalobacteraceae</taxon>
        <taxon>Thermohalobacter</taxon>
    </lineage>
</organism>
<dbReference type="Pfam" id="PF02033">
    <property type="entry name" value="RBFA"/>
    <property type="match status" value="1"/>
</dbReference>
<sequence>MGSNRIARISEEVKKIVSKLIKHQLKDPRISPLTSITEVEVTNDLRYAKIYISVLGSNKEKENTIKGLENAKGYIRKEIGKNLKIRYTPEPIFELDRSIERGVYISKLIDKVSKRDKEKEEENDHEQ</sequence>
<gene>
    <name evidence="2" type="primary">rbfA</name>
    <name evidence="3" type="ORF">BET03_01210</name>
</gene>
<dbReference type="PANTHER" id="PTHR33515">
    <property type="entry name" value="RIBOSOME-BINDING FACTOR A, CHLOROPLASTIC-RELATED"/>
    <property type="match status" value="1"/>
</dbReference>
<dbReference type="InterPro" id="IPR000238">
    <property type="entry name" value="RbfA"/>
</dbReference>
<proteinExistence type="inferred from homology"/>
<evidence type="ECO:0000256" key="2">
    <source>
        <dbReference type="HAMAP-Rule" id="MF_00003"/>
    </source>
</evidence>
<dbReference type="Gene3D" id="3.30.300.20">
    <property type="match status" value="1"/>
</dbReference>
<comment type="subunit">
    <text evidence="2">Monomer. Binds 30S ribosomal subunits, but not 50S ribosomal subunits or 70S ribosomes.</text>
</comment>
<keyword evidence="2" id="KW-0963">Cytoplasm</keyword>
<evidence type="ECO:0000313" key="3">
    <source>
        <dbReference type="EMBL" id="RKD34479.1"/>
    </source>
</evidence>
<accession>A0A419TAG7</accession>
<dbReference type="SUPFAM" id="SSF89919">
    <property type="entry name" value="Ribosome-binding factor A, RbfA"/>
    <property type="match status" value="1"/>
</dbReference>
<dbReference type="Proteomes" id="UP000284177">
    <property type="component" value="Unassembled WGS sequence"/>
</dbReference>
<comment type="similarity">
    <text evidence="2">Belongs to the RbfA family.</text>
</comment>
<dbReference type="HAMAP" id="MF_00003">
    <property type="entry name" value="RbfA"/>
    <property type="match status" value="1"/>
</dbReference>
<dbReference type="NCBIfam" id="TIGR00082">
    <property type="entry name" value="rbfA"/>
    <property type="match status" value="1"/>
</dbReference>
<dbReference type="InterPro" id="IPR023799">
    <property type="entry name" value="RbfA_dom_sf"/>
</dbReference>
<comment type="function">
    <text evidence="2">One of several proteins that assist in the late maturation steps of the functional core of the 30S ribosomal subunit. Associates with free 30S ribosomal subunits (but not with 30S subunits that are part of 70S ribosomes or polysomes). Required for efficient processing of 16S rRNA. May interact with the 5'-terminal helix region of 16S rRNA.</text>
</comment>
<dbReference type="RefSeq" id="WP_120166419.1">
    <property type="nucleotide sequence ID" value="NZ_MCIB01000001.1"/>
</dbReference>
<keyword evidence="4" id="KW-1185">Reference proteome</keyword>